<evidence type="ECO:0000256" key="3">
    <source>
        <dbReference type="SAM" id="MobiDB-lite"/>
    </source>
</evidence>
<sequence>MATITIPSPSAFLRSPVTKSAPTPTARVSVKASAKKKSAGTKHSRKSAAHANGHSKPKQTKSRDGTCSSINLRLIWVAQLPRPLTVAVGCRTCKEKRLKCDETKPVCQQCEKKGVQCEGYEKVLKWRPQEDTFRTKPTSPRLRKSRLYSSFASRQRLIALESVSSTISRPPLPPVPSLPLESSRSPTSSSFPPIPPCYPTPPQSAVSLVSQLTHITHPEPSPVLPFQPTPHAFGEYPMLQNRLRTENSFPSSTPSLINDGFDEEIPPQSATTATSTIWSDNSPKLENLLLPGTDLNARPPDYMDYEATNIYEPGGFPGVSSLQSFPSSSPEDDVEEIMREPDPQDTWAMALPSPVFSDSSSSSGGSWFNILSTAIYGQPKLHPDSEEMLTLRFDTQTCGILSIKDGPTENPWRMKLWPMAKESPALRHAINALTAFHASKERPSLRIKGMQDFGQSLKLLSAGIQDTRVDVSLATTLVLAFAESWDQLISTGITHLRGAKRLVSEALMNYRQGSLHPEVEARLSFLCRTWVYMDVIARLTSLDGDECEDFDTVLSPLCGPSAPHQGIDPLMGCASTLFPLIGRVANLIRKVRTSGENSLTIVSLASELRDSIERWEAPVMFEAPEDQSTEIKHSQRTAEAYRWATLLYLHQAVPEIYSGSVTEVIAAMAKEVLNNLANVPPSSRAVIIHIFPLLAASCEVIGEEDRQWVADRWEAMMARMNIQNLDKCWIVVKEVWERRDNREQERRRQRHRAAADHLLTGYMPTRCMKWKTETSGDDGVHDAISIDGTTRRATQTTRSSTSTKPRIGMLRKESSGAAPGGLDYELTVRGDLHWAGVMKDWKWEGELKDLWNAYS</sequence>
<feature type="region of interest" description="Disordered" evidence="3">
    <location>
        <begin position="781"/>
        <end position="805"/>
    </location>
</feature>
<dbReference type="Proteomes" id="UP000664534">
    <property type="component" value="Unassembled WGS sequence"/>
</dbReference>
<protein>
    <recommendedName>
        <fullName evidence="4">Zn(2)-C6 fungal-type domain-containing protein</fullName>
    </recommendedName>
</protein>
<feature type="region of interest" description="Disordered" evidence="3">
    <location>
        <begin position="1"/>
        <end position="65"/>
    </location>
</feature>
<feature type="region of interest" description="Disordered" evidence="3">
    <location>
        <begin position="166"/>
        <end position="192"/>
    </location>
</feature>
<dbReference type="PANTHER" id="PTHR37534:SF47">
    <property type="entry name" value="ZN(2)-C6 FUNGAL-TYPE DOMAIN-CONTAINING PROTEIN"/>
    <property type="match status" value="1"/>
</dbReference>
<evidence type="ECO:0000313" key="6">
    <source>
        <dbReference type="Proteomes" id="UP000664534"/>
    </source>
</evidence>
<name>A0A8H3F9R8_9LECA</name>
<accession>A0A8H3F9R8</accession>
<organism evidence="5 6">
    <name type="scientific">Imshaugia aleurites</name>
    <dbReference type="NCBI Taxonomy" id="172621"/>
    <lineage>
        <taxon>Eukaryota</taxon>
        <taxon>Fungi</taxon>
        <taxon>Dikarya</taxon>
        <taxon>Ascomycota</taxon>
        <taxon>Pezizomycotina</taxon>
        <taxon>Lecanoromycetes</taxon>
        <taxon>OSLEUM clade</taxon>
        <taxon>Lecanoromycetidae</taxon>
        <taxon>Lecanorales</taxon>
        <taxon>Lecanorineae</taxon>
        <taxon>Parmeliaceae</taxon>
        <taxon>Imshaugia</taxon>
    </lineage>
</organism>
<dbReference type="Pfam" id="PF11951">
    <property type="entry name" value="Fungal_trans_2"/>
    <property type="match status" value="1"/>
</dbReference>
<dbReference type="OrthoDB" id="3886144at2759"/>
<dbReference type="Pfam" id="PF00172">
    <property type="entry name" value="Zn_clus"/>
    <property type="match status" value="1"/>
</dbReference>
<dbReference type="PROSITE" id="PS50048">
    <property type="entry name" value="ZN2_CY6_FUNGAL_2"/>
    <property type="match status" value="1"/>
</dbReference>
<dbReference type="GO" id="GO:0005634">
    <property type="term" value="C:nucleus"/>
    <property type="evidence" value="ECO:0007669"/>
    <property type="project" value="UniProtKB-SubCell"/>
</dbReference>
<dbReference type="SUPFAM" id="SSF57701">
    <property type="entry name" value="Zn2/Cys6 DNA-binding domain"/>
    <property type="match status" value="1"/>
</dbReference>
<dbReference type="CDD" id="cd00067">
    <property type="entry name" value="GAL4"/>
    <property type="match status" value="1"/>
</dbReference>
<evidence type="ECO:0000259" key="4">
    <source>
        <dbReference type="PROSITE" id="PS50048"/>
    </source>
</evidence>
<evidence type="ECO:0000313" key="5">
    <source>
        <dbReference type="EMBL" id="CAF9919635.1"/>
    </source>
</evidence>
<feature type="compositionally biased region" description="Low complexity" evidence="3">
    <location>
        <begin position="178"/>
        <end position="191"/>
    </location>
</feature>
<feature type="compositionally biased region" description="Low complexity" evidence="3">
    <location>
        <begin position="791"/>
        <end position="803"/>
    </location>
</feature>
<dbReference type="EMBL" id="CAJPDT010000023">
    <property type="protein sequence ID" value="CAF9919635.1"/>
    <property type="molecule type" value="Genomic_DNA"/>
</dbReference>
<evidence type="ECO:0000256" key="2">
    <source>
        <dbReference type="ARBA" id="ARBA00023242"/>
    </source>
</evidence>
<dbReference type="GO" id="GO:0000981">
    <property type="term" value="F:DNA-binding transcription factor activity, RNA polymerase II-specific"/>
    <property type="evidence" value="ECO:0007669"/>
    <property type="project" value="InterPro"/>
</dbReference>
<dbReference type="GO" id="GO:0045944">
    <property type="term" value="P:positive regulation of transcription by RNA polymerase II"/>
    <property type="evidence" value="ECO:0007669"/>
    <property type="project" value="TreeGrafter"/>
</dbReference>
<comment type="subcellular location">
    <subcellularLocation>
        <location evidence="1">Nucleus</location>
    </subcellularLocation>
</comment>
<dbReference type="GO" id="GO:0000976">
    <property type="term" value="F:transcription cis-regulatory region binding"/>
    <property type="evidence" value="ECO:0007669"/>
    <property type="project" value="TreeGrafter"/>
</dbReference>
<dbReference type="SMART" id="SM00066">
    <property type="entry name" value="GAL4"/>
    <property type="match status" value="1"/>
</dbReference>
<evidence type="ECO:0000256" key="1">
    <source>
        <dbReference type="ARBA" id="ARBA00004123"/>
    </source>
</evidence>
<dbReference type="PROSITE" id="PS00463">
    <property type="entry name" value="ZN2_CY6_FUNGAL_1"/>
    <property type="match status" value="1"/>
</dbReference>
<dbReference type="PANTHER" id="PTHR37534">
    <property type="entry name" value="TRANSCRIPTIONAL ACTIVATOR PROTEIN UGA3"/>
    <property type="match status" value="1"/>
</dbReference>
<keyword evidence="6" id="KW-1185">Reference proteome</keyword>
<dbReference type="AlphaFoldDB" id="A0A8H3F9R8"/>
<reference evidence="5" key="1">
    <citation type="submission" date="2021-03" db="EMBL/GenBank/DDBJ databases">
        <authorList>
            <person name="Tagirdzhanova G."/>
        </authorList>
    </citation>
    <scope>NUCLEOTIDE SEQUENCE</scope>
</reference>
<comment type="caution">
    <text evidence="5">The sequence shown here is derived from an EMBL/GenBank/DDBJ whole genome shotgun (WGS) entry which is preliminary data.</text>
</comment>
<proteinExistence type="predicted"/>
<keyword evidence="2" id="KW-0539">Nucleus</keyword>
<dbReference type="InterPro" id="IPR021858">
    <property type="entry name" value="Fun_TF"/>
</dbReference>
<dbReference type="InterPro" id="IPR001138">
    <property type="entry name" value="Zn2Cys6_DnaBD"/>
</dbReference>
<dbReference type="Gene3D" id="4.10.240.10">
    <property type="entry name" value="Zn(2)-C6 fungal-type DNA-binding domain"/>
    <property type="match status" value="1"/>
</dbReference>
<gene>
    <name evidence="5" type="ORF">IMSHALPRED_004681</name>
</gene>
<feature type="compositionally biased region" description="Basic residues" evidence="3">
    <location>
        <begin position="33"/>
        <end position="60"/>
    </location>
</feature>
<dbReference type="InterPro" id="IPR036864">
    <property type="entry name" value="Zn2-C6_fun-type_DNA-bd_sf"/>
</dbReference>
<feature type="domain" description="Zn(2)-C6 fungal-type" evidence="4">
    <location>
        <begin position="89"/>
        <end position="117"/>
    </location>
</feature>
<dbReference type="GO" id="GO:0008270">
    <property type="term" value="F:zinc ion binding"/>
    <property type="evidence" value="ECO:0007669"/>
    <property type="project" value="InterPro"/>
</dbReference>